<dbReference type="CDD" id="cd07521">
    <property type="entry name" value="HAD_FCP1-like"/>
    <property type="match status" value="1"/>
</dbReference>
<evidence type="ECO:0000256" key="6">
    <source>
        <dbReference type="ARBA" id="ARBA00022792"/>
    </source>
</evidence>
<feature type="compositionally biased region" description="Low complexity" evidence="16">
    <location>
        <begin position="50"/>
        <end position="59"/>
    </location>
</feature>
<feature type="region of interest" description="Disordered" evidence="16">
    <location>
        <begin position="483"/>
        <end position="507"/>
    </location>
</feature>
<evidence type="ECO:0000256" key="8">
    <source>
        <dbReference type="ARBA" id="ARBA00022946"/>
    </source>
</evidence>
<keyword evidence="7 14" id="KW-0653">Protein transport</keyword>
<evidence type="ECO:0000256" key="7">
    <source>
        <dbReference type="ARBA" id="ARBA00022927"/>
    </source>
</evidence>
<keyword evidence="6" id="KW-0999">Mitochondrion inner membrane</keyword>
<dbReference type="AlphaFoldDB" id="A0AAF1BTR7"/>
<dbReference type="FunFam" id="3.40.50.1000:FF:000019">
    <property type="entry name" value="Mitochondrial import inner membrane translocase subunit TIM50"/>
    <property type="match status" value="1"/>
</dbReference>
<comment type="function">
    <text evidence="14">Essential component of the TIM23 complex, a complex that mediates the translocation of transit peptide-containing proteins across the mitochondrial inner membrane.</text>
</comment>
<keyword evidence="15" id="KW-0175">Coiled coil</keyword>
<gene>
    <name evidence="18" type="primary">TIM50</name>
    <name evidence="18" type="ORF">LOC62_06G008622</name>
</gene>
<evidence type="ECO:0000256" key="5">
    <source>
        <dbReference type="ARBA" id="ARBA00022692"/>
    </source>
</evidence>
<evidence type="ECO:0000256" key="12">
    <source>
        <dbReference type="ARBA" id="ARBA00023136"/>
    </source>
</evidence>
<evidence type="ECO:0000256" key="13">
    <source>
        <dbReference type="ARBA" id="ARBA00065975"/>
    </source>
</evidence>
<proteinExistence type="inferred from homology"/>
<keyword evidence="19" id="KW-1185">Reference proteome</keyword>
<evidence type="ECO:0000256" key="2">
    <source>
        <dbReference type="ARBA" id="ARBA00006344"/>
    </source>
</evidence>
<feature type="region of interest" description="Disordered" evidence="16">
    <location>
        <begin position="94"/>
        <end position="149"/>
    </location>
</feature>
<dbReference type="SMART" id="SM00577">
    <property type="entry name" value="CPDc"/>
    <property type="match status" value="1"/>
</dbReference>
<dbReference type="PROSITE" id="PS50969">
    <property type="entry name" value="FCP1"/>
    <property type="match status" value="1"/>
</dbReference>
<feature type="compositionally biased region" description="Pro residues" evidence="16">
    <location>
        <begin position="38"/>
        <end position="49"/>
    </location>
</feature>
<organism evidence="18 19">
    <name type="scientific">Vanrija pseudolonga</name>
    <dbReference type="NCBI Taxonomy" id="143232"/>
    <lineage>
        <taxon>Eukaryota</taxon>
        <taxon>Fungi</taxon>
        <taxon>Dikarya</taxon>
        <taxon>Basidiomycota</taxon>
        <taxon>Agaricomycotina</taxon>
        <taxon>Tremellomycetes</taxon>
        <taxon>Trichosporonales</taxon>
        <taxon>Trichosporonaceae</taxon>
        <taxon>Vanrija</taxon>
    </lineage>
</organism>
<dbReference type="GeneID" id="87811786"/>
<evidence type="ECO:0000256" key="10">
    <source>
        <dbReference type="ARBA" id="ARBA00023010"/>
    </source>
</evidence>
<feature type="compositionally biased region" description="Low complexity" evidence="16">
    <location>
        <begin position="490"/>
        <end position="507"/>
    </location>
</feature>
<comment type="subunit">
    <text evidence="13">Component of the TIM23 complex, at least composed of TIM23, TIM17 and TIM50. Interacts with preproteins in transit.</text>
</comment>
<keyword evidence="12" id="KW-0472">Membrane</keyword>
<evidence type="ECO:0000256" key="15">
    <source>
        <dbReference type="SAM" id="Coils"/>
    </source>
</evidence>
<feature type="compositionally biased region" description="Basic and acidic residues" evidence="16">
    <location>
        <begin position="121"/>
        <end position="149"/>
    </location>
</feature>
<sequence>MLRTCAARLLTAPRGARTLSASAPSLIRVKKPEGAAPPATPSSPPPATPKPAAAADSAPAEPPLPAAGATTAGLADAQAAAYEAHEAREDAEEILATPDLSKLPSLDIDPEANPNASIAEPKSEAKDKADAAAGGADRKGRPRKEYVSSIERQRRLMSRLGLTALLLGGVGTAYYLGQQKGEENAGNAWDNFKRNFTELSDVFSKPAFTQLLPDPLPPPHQRPYTLLVDLDGLLVHSSWDRQHGWRTAKRPGVDYFLAYLSQFYEIVLFTSQPMYTGLAVAEKLDPFTLYLPYKLFRESTRYIDGKVVKDLSYLNRDLSKTILLDINSDHAALQPENAIIVKPWEGKAGDKGLVELIPFLESIGIFAPADVRPVLKNYAGKDIPKEYAKQEAAMKERAIADWERTHPNAAAGAGSGFLSGLFGGGGGQQTRPTEPKTYLEIKRAQAQRAYEEEQKYYKEHAEEFARLIEEDKQRQMAEMKGSIAGFFGGPAPDQAAQPPAEAHPAQK</sequence>
<keyword evidence="5" id="KW-0812">Transmembrane</keyword>
<dbReference type="GO" id="GO:0015031">
    <property type="term" value="P:protein transport"/>
    <property type="evidence" value="ECO:0007669"/>
    <property type="project" value="UniProtKB-KW"/>
</dbReference>
<dbReference type="PANTHER" id="PTHR12210">
    <property type="entry name" value="DULLARD PROTEIN PHOSPHATASE"/>
    <property type="match status" value="1"/>
</dbReference>
<evidence type="ECO:0000256" key="14">
    <source>
        <dbReference type="RuleBase" id="RU365079"/>
    </source>
</evidence>
<dbReference type="SUPFAM" id="SSF56784">
    <property type="entry name" value="HAD-like"/>
    <property type="match status" value="1"/>
</dbReference>
<dbReference type="InterPro" id="IPR004274">
    <property type="entry name" value="FCP1_dom"/>
</dbReference>
<keyword evidence="10 14" id="KW-0811">Translocation</keyword>
<keyword evidence="8 14" id="KW-0809">Transit peptide</keyword>
<reference evidence="18" key="1">
    <citation type="submission" date="2023-10" db="EMBL/GenBank/DDBJ databases">
        <authorList>
            <person name="Noh H."/>
        </authorList>
    </citation>
    <scope>NUCLEOTIDE SEQUENCE</scope>
    <source>
        <strain evidence="18">DUCC4014</strain>
    </source>
</reference>
<dbReference type="InterPro" id="IPR036412">
    <property type="entry name" value="HAD-like_sf"/>
</dbReference>
<evidence type="ECO:0000256" key="4">
    <source>
        <dbReference type="ARBA" id="ARBA00022448"/>
    </source>
</evidence>
<dbReference type="GO" id="GO:0005744">
    <property type="term" value="C:TIM23 mitochondrial import inner membrane translocase complex"/>
    <property type="evidence" value="ECO:0007669"/>
    <property type="project" value="UniProtKB-UniRule"/>
</dbReference>
<evidence type="ECO:0000259" key="17">
    <source>
        <dbReference type="PROSITE" id="PS50969"/>
    </source>
</evidence>
<dbReference type="Pfam" id="PF03031">
    <property type="entry name" value="NIF"/>
    <property type="match status" value="1"/>
</dbReference>
<evidence type="ECO:0000256" key="9">
    <source>
        <dbReference type="ARBA" id="ARBA00022989"/>
    </source>
</evidence>
<feature type="region of interest" description="Disordered" evidence="16">
    <location>
        <begin position="14"/>
        <end position="73"/>
    </location>
</feature>
<name>A0AAF1BTR7_9TREE</name>
<keyword evidence="4 14" id="KW-0813">Transport</keyword>
<evidence type="ECO:0000256" key="1">
    <source>
        <dbReference type="ARBA" id="ARBA00004434"/>
    </source>
</evidence>
<protein>
    <recommendedName>
        <fullName evidence="3 14">Mitochondrial import inner membrane translocase subunit TIM50</fullName>
    </recommendedName>
</protein>
<dbReference type="Proteomes" id="UP000827549">
    <property type="component" value="Chromosome 6"/>
</dbReference>
<dbReference type="EMBL" id="CP086719">
    <property type="protein sequence ID" value="WOO85123.1"/>
    <property type="molecule type" value="Genomic_DNA"/>
</dbReference>
<comment type="subcellular location">
    <subcellularLocation>
        <location evidence="1 14">Mitochondrion inner membrane</location>
        <topology evidence="1 14">Single-pass membrane protein</topology>
    </subcellularLocation>
</comment>
<keyword evidence="9" id="KW-1133">Transmembrane helix</keyword>
<dbReference type="RefSeq" id="XP_062631149.1">
    <property type="nucleotide sequence ID" value="XM_062775165.1"/>
</dbReference>
<dbReference type="InterPro" id="IPR023214">
    <property type="entry name" value="HAD_sf"/>
</dbReference>
<dbReference type="InterPro" id="IPR050365">
    <property type="entry name" value="TIM50"/>
</dbReference>
<evidence type="ECO:0000256" key="11">
    <source>
        <dbReference type="ARBA" id="ARBA00023128"/>
    </source>
</evidence>
<comment type="similarity">
    <text evidence="2 14">Belongs to the TIM50 family.</text>
</comment>
<feature type="coiled-coil region" evidence="15">
    <location>
        <begin position="443"/>
        <end position="470"/>
    </location>
</feature>
<keyword evidence="11 14" id="KW-0496">Mitochondrion</keyword>
<evidence type="ECO:0000313" key="19">
    <source>
        <dbReference type="Proteomes" id="UP000827549"/>
    </source>
</evidence>
<evidence type="ECO:0000256" key="16">
    <source>
        <dbReference type="SAM" id="MobiDB-lite"/>
    </source>
</evidence>
<feature type="domain" description="FCP1 homology" evidence="17">
    <location>
        <begin position="219"/>
        <end position="363"/>
    </location>
</feature>
<accession>A0AAF1BTR7</accession>
<dbReference type="Gene3D" id="3.40.50.1000">
    <property type="entry name" value="HAD superfamily/HAD-like"/>
    <property type="match status" value="1"/>
</dbReference>
<evidence type="ECO:0000256" key="3">
    <source>
        <dbReference type="ARBA" id="ARBA00020799"/>
    </source>
</evidence>
<evidence type="ECO:0000313" key="18">
    <source>
        <dbReference type="EMBL" id="WOO85123.1"/>
    </source>
</evidence>